<dbReference type="SUPFAM" id="SSF81901">
    <property type="entry name" value="HCP-like"/>
    <property type="match status" value="2"/>
</dbReference>
<evidence type="ECO:0000259" key="2">
    <source>
        <dbReference type="PROSITE" id="PS50011"/>
    </source>
</evidence>
<reference evidence="3 4" key="1">
    <citation type="submission" date="2024-04" db="EMBL/GenBank/DDBJ databases">
        <title>Tritrichomonas musculus Genome.</title>
        <authorList>
            <person name="Alves-Ferreira E."/>
            <person name="Grigg M."/>
            <person name="Lorenzi H."/>
            <person name="Galac M."/>
        </authorList>
    </citation>
    <scope>NUCLEOTIDE SEQUENCE [LARGE SCALE GENOMIC DNA]</scope>
    <source>
        <strain evidence="3 4">EAF2021</strain>
    </source>
</reference>
<dbReference type="InterPro" id="IPR006597">
    <property type="entry name" value="Sel1-like"/>
</dbReference>
<feature type="domain" description="Protein kinase" evidence="2">
    <location>
        <begin position="12"/>
        <end position="272"/>
    </location>
</feature>
<evidence type="ECO:0000256" key="1">
    <source>
        <dbReference type="ARBA" id="ARBA00038101"/>
    </source>
</evidence>
<dbReference type="Gene3D" id="1.10.510.10">
    <property type="entry name" value="Transferase(Phosphotransferase) domain 1"/>
    <property type="match status" value="1"/>
</dbReference>
<dbReference type="Pfam" id="PF08238">
    <property type="entry name" value="Sel1"/>
    <property type="match status" value="8"/>
</dbReference>
<dbReference type="EMBL" id="JAPFFF010000055">
    <property type="protein sequence ID" value="KAK8838534.1"/>
    <property type="molecule type" value="Genomic_DNA"/>
</dbReference>
<dbReference type="InterPro" id="IPR050767">
    <property type="entry name" value="Sel1_AlgK"/>
</dbReference>
<name>A0ABR2GX89_9EUKA</name>
<gene>
    <name evidence="3" type="ORF">M9Y10_033163</name>
</gene>
<dbReference type="InterPro" id="IPR001245">
    <property type="entry name" value="Ser-Thr/Tyr_kinase_cat_dom"/>
</dbReference>
<dbReference type="InterPro" id="IPR011009">
    <property type="entry name" value="Kinase-like_dom_sf"/>
</dbReference>
<dbReference type="InterPro" id="IPR011990">
    <property type="entry name" value="TPR-like_helical_dom_sf"/>
</dbReference>
<dbReference type="PANTHER" id="PTHR11102:SF160">
    <property type="entry name" value="ERAD-ASSOCIATED E3 UBIQUITIN-PROTEIN LIGASE COMPONENT HRD3"/>
    <property type="match status" value="1"/>
</dbReference>
<comment type="caution">
    <text evidence="3">The sequence shown here is derived from an EMBL/GenBank/DDBJ whole genome shotgun (WGS) entry which is preliminary data.</text>
</comment>
<dbReference type="Gene3D" id="1.25.40.10">
    <property type="entry name" value="Tetratricopeptide repeat domain"/>
    <property type="match status" value="1"/>
</dbReference>
<accession>A0ABR2GX89</accession>
<organism evidence="3 4">
    <name type="scientific">Tritrichomonas musculus</name>
    <dbReference type="NCBI Taxonomy" id="1915356"/>
    <lineage>
        <taxon>Eukaryota</taxon>
        <taxon>Metamonada</taxon>
        <taxon>Parabasalia</taxon>
        <taxon>Tritrichomonadida</taxon>
        <taxon>Tritrichomonadidae</taxon>
        <taxon>Tritrichomonas</taxon>
    </lineage>
</organism>
<dbReference type="PANTHER" id="PTHR11102">
    <property type="entry name" value="SEL-1-LIKE PROTEIN"/>
    <property type="match status" value="1"/>
</dbReference>
<dbReference type="Proteomes" id="UP001470230">
    <property type="component" value="Unassembled WGS sequence"/>
</dbReference>
<dbReference type="Pfam" id="PF07714">
    <property type="entry name" value="PK_Tyr_Ser-Thr"/>
    <property type="match status" value="1"/>
</dbReference>
<dbReference type="PROSITE" id="PS50011">
    <property type="entry name" value="PROTEIN_KINASE_DOM"/>
    <property type="match status" value="1"/>
</dbReference>
<dbReference type="SUPFAM" id="SSF56112">
    <property type="entry name" value="Protein kinase-like (PK-like)"/>
    <property type="match status" value="1"/>
</dbReference>
<proteinExistence type="inferred from homology"/>
<sequence>MSQEPIVNLSNFKIKGNLGKDMFDDPYLIEEIKSGEKFIAKTPIKNFKNKKDKIELTQKLASYSKFDDPSILPLYGYSLADFNGNPNPTIITKYMENQSVKEYIKNAHCFPSSRKYLMIFGIAKGMEFLHSHQIIHHNLKPENILLDHLYLPHISDFYTSKISNSINSIESDINILSYMAPEILTKKAITPKVDVYSFAIISYEIITESAPFPEIQNFVQLQNFLSQNKRPDLSKIDSERLRNLLSKCWSANPDDRPEFKDIVHTMREDKFWIEGNVDFFQACCYFPLFGDHGSDDAKTFYFYGYYLDKKDESEKLKNEALIFYKMAANEGYVDAFYRLGKMYCEGDGVECDKGEASRYFKESADKGHMLSMYKYALLLDEGDGIECDKKEAAKYYKMAADGGYIDSMFNYAILLDEGDGIECDKKEAAKYYKMAADGGYIESMFNYAILLDEGDGIECDKKEAAKYYKMAADGGCIDSMFKIALMLSNGDGVVVDKKEAARYFKMAADGGSILAMVNYADMLFNGDGINADKKEAARYYKLAADNGNEEAMFAYAKMLDEGDGIEANKKEARRYFHEAADNGYEDAIQKCQDFILQENRM</sequence>
<keyword evidence="4" id="KW-1185">Reference proteome</keyword>
<dbReference type="InterPro" id="IPR000719">
    <property type="entry name" value="Prot_kinase_dom"/>
</dbReference>
<dbReference type="PRINTS" id="PR00109">
    <property type="entry name" value="TYRKINASE"/>
</dbReference>
<evidence type="ECO:0000313" key="3">
    <source>
        <dbReference type="EMBL" id="KAK8838534.1"/>
    </source>
</evidence>
<protein>
    <recommendedName>
        <fullName evidence="2">Protein kinase domain-containing protein</fullName>
    </recommendedName>
</protein>
<evidence type="ECO:0000313" key="4">
    <source>
        <dbReference type="Proteomes" id="UP001470230"/>
    </source>
</evidence>
<comment type="similarity">
    <text evidence="1">Belongs to the sel-1 family.</text>
</comment>
<dbReference type="SMART" id="SM00671">
    <property type="entry name" value="SEL1"/>
    <property type="match status" value="8"/>
</dbReference>